<evidence type="ECO:0000313" key="2">
    <source>
        <dbReference type="Proteomes" id="UP000494125"/>
    </source>
</evidence>
<evidence type="ECO:0008006" key="3">
    <source>
        <dbReference type="Google" id="ProtNLM"/>
    </source>
</evidence>
<reference evidence="1 2" key="1">
    <citation type="submission" date="2019-09" db="EMBL/GenBank/DDBJ databases">
        <authorList>
            <person name="Depoorter E."/>
        </authorList>
    </citation>
    <scope>NUCLEOTIDE SEQUENCE [LARGE SCALE GENOMIC DNA]</scope>
    <source>
        <strain evidence="1">LMG 24065</strain>
    </source>
</reference>
<dbReference type="AlphaFoldDB" id="A0A6P2PT63"/>
<name>A0A6P2PT63_9BURK</name>
<evidence type="ECO:0000313" key="1">
    <source>
        <dbReference type="EMBL" id="VWC10802.1"/>
    </source>
</evidence>
<accession>A0A6P2PT63</accession>
<dbReference type="EMBL" id="CABVPN010000031">
    <property type="protein sequence ID" value="VWC10802.1"/>
    <property type="molecule type" value="Genomic_DNA"/>
</dbReference>
<proteinExistence type="predicted"/>
<sequence>MPLSEPRSRRELHHRAIDMRTYARDDGLYEVEAHLVDTKPFDFQHSGRPDPLPAGAPLHDLRVRVTVDDQYVIHRVEAASDATPFALCREAETTLNVLVGQRIGKGWSSVVKDSLRGAASCTHLREVLIPLATTLMQGVRGVRGVPSQFVDANGKPTILNSCYAYADHRDVVKQRWPQHFKPTTQSTAD</sequence>
<dbReference type="Proteomes" id="UP000494125">
    <property type="component" value="Unassembled WGS sequence"/>
</dbReference>
<protein>
    <recommendedName>
        <fullName evidence="3">Molybdopterin-guanine dinucleotide biosynthesis protein MobB</fullName>
    </recommendedName>
</protein>
<organism evidence="1 2">
    <name type="scientific">Burkholderia diffusa</name>
    <dbReference type="NCBI Taxonomy" id="488732"/>
    <lineage>
        <taxon>Bacteria</taxon>
        <taxon>Pseudomonadati</taxon>
        <taxon>Pseudomonadota</taxon>
        <taxon>Betaproteobacteria</taxon>
        <taxon>Burkholderiales</taxon>
        <taxon>Burkholderiaceae</taxon>
        <taxon>Burkholderia</taxon>
        <taxon>Burkholderia cepacia complex</taxon>
    </lineage>
</organism>
<dbReference type="Pfam" id="PF11136">
    <property type="entry name" value="DUF2889"/>
    <property type="match status" value="1"/>
</dbReference>
<gene>
    <name evidence="1" type="ORF">BDI24065_05342</name>
</gene>
<keyword evidence="2" id="KW-1185">Reference proteome</keyword>
<dbReference type="InterPro" id="IPR021312">
    <property type="entry name" value="DUF2889"/>
</dbReference>